<dbReference type="GO" id="GO:0006749">
    <property type="term" value="P:glutathione metabolic process"/>
    <property type="evidence" value="ECO:0007669"/>
    <property type="project" value="InterPro"/>
</dbReference>
<comment type="function">
    <text evidence="4">Is involved in the conjugation of reduced glutathione to a wide number of exogenous and endogenous hydrophobic electrophiles.</text>
</comment>
<dbReference type="CDD" id="cd03058">
    <property type="entry name" value="GST_N_Tau"/>
    <property type="match status" value="1"/>
</dbReference>
<dbReference type="Gene3D" id="1.20.1050.10">
    <property type="match status" value="1"/>
</dbReference>
<keyword evidence="8" id="KW-1185">Reference proteome</keyword>
<dbReference type="EnsemblPlants" id="OGLUM07G12820.1">
    <property type="protein sequence ID" value="OGLUM07G12820.1"/>
    <property type="gene ID" value="OGLUM07G12820"/>
</dbReference>
<dbReference type="PANTHER" id="PTHR11260:SF690">
    <property type="entry name" value="GLUTATHIONE S-TRANSFERASE"/>
    <property type="match status" value="1"/>
</dbReference>
<dbReference type="SUPFAM" id="SSF52833">
    <property type="entry name" value="Thioredoxin-like"/>
    <property type="match status" value="1"/>
</dbReference>
<dbReference type="FunFam" id="1.20.1050.10:FF:000018">
    <property type="entry name" value="Glutathione S-transferase U20"/>
    <property type="match status" value="1"/>
</dbReference>
<evidence type="ECO:0000256" key="3">
    <source>
        <dbReference type="ARBA" id="ARBA00047960"/>
    </source>
</evidence>
<comment type="subcellular location">
    <subcellularLocation>
        <location evidence="4">Cytoplasm</location>
        <location evidence="4">Cytosol</location>
    </subcellularLocation>
</comment>
<comment type="catalytic activity">
    <reaction evidence="3 4">
        <text>RX + glutathione = an S-substituted glutathione + a halide anion + H(+)</text>
        <dbReference type="Rhea" id="RHEA:16437"/>
        <dbReference type="ChEBI" id="CHEBI:15378"/>
        <dbReference type="ChEBI" id="CHEBI:16042"/>
        <dbReference type="ChEBI" id="CHEBI:17792"/>
        <dbReference type="ChEBI" id="CHEBI:57925"/>
        <dbReference type="ChEBI" id="CHEBI:90779"/>
        <dbReference type="EC" id="2.5.1.18"/>
    </reaction>
</comment>
<dbReference type="eggNOG" id="KOG0406">
    <property type="taxonomic scope" value="Eukaryota"/>
</dbReference>
<dbReference type="SMR" id="A0A0E0AJG3"/>
<evidence type="ECO:0000313" key="8">
    <source>
        <dbReference type="Proteomes" id="UP000026961"/>
    </source>
</evidence>
<evidence type="ECO:0000256" key="1">
    <source>
        <dbReference type="ARBA" id="ARBA00003701"/>
    </source>
</evidence>
<dbReference type="STRING" id="40148.A0A0E0AJG3"/>
<dbReference type="PANTHER" id="PTHR11260">
    <property type="entry name" value="GLUTATHIONE S-TRANSFERASE, GST, SUPERFAMILY, GST DOMAIN CONTAINING"/>
    <property type="match status" value="1"/>
</dbReference>
<dbReference type="Pfam" id="PF13410">
    <property type="entry name" value="GST_C_2"/>
    <property type="match status" value="1"/>
</dbReference>
<comment type="similarity">
    <text evidence="4">Belongs to the GST superfamily.</text>
</comment>
<dbReference type="EC" id="2.5.1.18" evidence="4"/>
<dbReference type="SFLD" id="SFLDS00019">
    <property type="entry name" value="Glutathione_Transferase_(cytos"/>
    <property type="match status" value="1"/>
</dbReference>
<dbReference type="AlphaFoldDB" id="A0A0E0AJG3"/>
<dbReference type="Proteomes" id="UP000026961">
    <property type="component" value="Chromosome 7"/>
</dbReference>
<evidence type="ECO:0000259" key="5">
    <source>
        <dbReference type="PROSITE" id="PS50404"/>
    </source>
</evidence>
<dbReference type="InterPro" id="IPR036282">
    <property type="entry name" value="Glutathione-S-Trfase_C_sf"/>
</dbReference>
<dbReference type="SUPFAM" id="SSF47616">
    <property type="entry name" value="GST C-terminal domain-like"/>
    <property type="match status" value="1"/>
</dbReference>
<accession>A0A0E0AJG3</accession>
<dbReference type="CDD" id="cd03185">
    <property type="entry name" value="GST_C_Tau"/>
    <property type="match status" value="1"/>
</dbReference>
<dbReference type="InterPro" id="IPR040079">
    <property type="entry name" value="Glutathione_S-Trfase"/>
</dbReference>
<dbReference type="InterPro" id="IPR036249">
    <property type="entry name" value="Thioredoxin-like_sf"/>
</dbReference>
<dbReference type="SFLD" id="SFLDG01152">
    <property type="entry name" value="Main.3:_Omega-_and_Tau-like"/>
    <property type="match status" value="1"/>
</dbReference>
<keyword evidence="4" id="KW-0963">Cytoplasm</keyword>
<evidence type="ECO:0000256" key="4">
    <source>
        <dbReference type="RuleBase" id="RU369102"/>
    </source>
</evidence>
<dbReference type="PROSITE" id="PS50404">
    <property type="entry name" value="GST_NTER"/>
    <property type="match status" value="1"/>
</dbReference>
<evidence type="ECO:0000313" key="7">
    <source>
        <dbReference type="EnsemblPlants" id="OGLUM07G12820.1"/>
    </source>
</evidence>
<organism evidence="7">
    <name type="scientific">Oryza glumipatula</name>
    <dbReference type="NCBI Taxonomy" id="40148"/>
    <lineage>
        <taxon>Eukaryota</taxon>
        <taxon>Viridiplantae</taxon>
        <taxon>Streptophyta</taxon>
        <taxon>Embryophyta</taxon>
        <taxon>Tracheophyta</taxon>
        <taxon>Spermatophyta</taxon>
        <taxon>Magnoliopsida</taxon>
        <taxon>Liliopsida</taxon>
        <taxon>Poales</taxon>
        <taxon>Poaceae</taxon>
        <taxon>BOP clade</taxon>
        <taxon>Oryzoideae</taxon>
        <taxon>Oryzeae</taxon>
        <taxon>Oryzinae</taxon>
        <taxon>Oryza</taxon>
    </lineage>
</organism>
<dbReference type="InterPro" id="IPR010987">
    <property type="entry name" value="Glutathione-S-Trfase_C-like"/>
</dbReference>
<reference evidence="7" key="2">
    <citation type="submission" date="2018-05" db="EMBL/GenBank/DDBJ databases">
        <title>OgluRS3 (Oryza glumaepatula Reference Sequence Version 3).</title>
        <authorList>
            <person name="Zhang J."/>
            <person name="Kudrna D."/>
            <person name="Lee S."/>
            <person name="Talag J."/>
            <person name="Welchert J."/>
            <person name="Wing R.A."/>
        </authorList>
    </citation>
    <scope>NUCLEOTIDE SEQUENCE [LARGE SCALE GENOMIC DNA]</scope>
</reference>
<proteinExistence type="inferred from homology"/>
<dbReference type="Pfam" id="PF13417">
    <property type="entry name" value="GST_N_3"/>
    <property type="match status" value="1"/>
</dbReference>
<dbReference type="GO" id="GO:0004364">
    <property type="term" value="F:glutathione transferase activity"/>
    <property type="evidence" value="ECO:0007669"/>
    <property type="project" value="UniProtKB-UniRule"/>
</dbReference>
<dbReference type="HOGENOM" id="CLU_011226_18_2_1"/>
<comment type="function">
    <text evidence="1">Conjugation of reduced glutathione to a wide number of exogenous and endogenous hydrophobic electrophiles.</text>
</comment>
<keyword evidence="2 4" id="KW-0808">Transferase</keyword>
<dbReference type="Gene3D" id="3.40.30.10">
    <property type="entry name" value="Glutaredoxin"/>
    <property type="match status" value="1"/>
</dbReference>
<dbReference type="GO" id="GO:0005829">
    <property type="term" value="C:cytosol"/>
    <property type="evidence" value="ECO:0007669"/>
    <property type="project" value="UniProtKB-SubCell"/>
</dbReference>
<sequence>MAGGELVLLDFWASPFGQRCRIALAEKKLPYDYSEQELLGAKSDLLLRSNPIHAKVPVLLHGDGDGRAVCESLAILEYLDDAFPDATPRLLPSAADDPYARARARFWADYVDKKVYPVGTRLWKVKGEEGVRAAAGARGELVEALRTLDGELGEKEFFGGEFGFVDVALVPMMPWVYSFARYGGFSVEEECPRVAAWARRCMERDSVAGSLRSPEEIYDFIGLLRKHYGIDD</sequence>
<dbReference type="FunFam" id="3.40.30.10:FF:000014">
    <property type="entry name" value="Tau class glutathione S-transferase"/>
    <property type="match status" value="1"/>
</dbReference>
<dbReference type="InterPro" id="IPR004045">
    <property type="entry name" value="Glutathione_S-Trfase_N"/>
</dbReference>
<dbReference type="SFLD" id="SFLDG00358">
    <property type="entry name" value="Main_(cytGST)"/>
    <property type="match status" value="1"/>
</dbReference>
<reference evidence="7" key="1">
    <citation type="submission" date="2015-04" db="UniProtKB">
        <authorList>
            <consortium name="EnsemblPlants"/>
        </authorList>
    </citation>
    <scope>IDENTIFICATION</scope>
</reference>
<dbReference type="InterPro" id="IPR045074">
    <property type="entry name" value="GST_C_Tau"/>
</dbReference>
<name>A0A0E0AJG3_9ORYZ</name>
<feature type="domain" description="GST C-terminal" evidence="6">
    <location>
        <begin position="97"/>
        <end position="220"/>
    </location>
</feature>
<protein>
    <recommendedName>
        <fullName evidence="4">Glutathione S-transferase</fullName>
        <ecNumber evidence="4">2.5.1.18</ecNumber>
    </recommendedName>
</protein>
<evidence type="ECO:0000256" key="2">
    <source>
        <dbReference type="ARBA" id="ARBA00022679"/>
    </source>
</evidence>
<dbReference type="Gramene" id="OGLUM07G12820.1">
    <property type="protein sequence ID" value="OGLUM07G12820.1"/>
    <property type="gene ID" value="OGLUM07G12820"/>
</dbReference>
<dbReference type="PROSITE" id="PS50405">
    <property type="entry name" value="GST_CTER"/>
    <property type="match status" value="1"/>
</dbReference>
<dbReference type="InterPro" id="IPR045073">
    <property type="entry name" value="Omega/Tau-like"/>
</dbReference>
<evidence type="ECO:0000259" key="6">
    <source>
        <dbReference type="PROSITE" id="PS50405"/>
    </source>
</evidence>
<feature type="domain" description="GST N-terminal" evidence="5">
    <location>
        <begin position="4"/>
        <end position="87"/>
    </location>
</feature>